<dbReference type="OrthoDB" id="9795084at2"/>
<evidence type="ECO:0000256" key="1">
    <source>
        <dbReference type="ARBA" id="ARBA00023125"/>
    </source>
</evidence>
<dbReference type="Gene3D" id="2.40.290.10">
    <property type="match status" value="1"/>
</dbReference>
<dbReference type="GO" id="GO:0006303">
    <property type="term" value="P:double-strand break repair via nonhomologous end joining"/>
    <property type="evidence" value="ECO:0007669"/>
    <property type="project" value="UniProtKB-UniRule"/>
</dbReference>
<dbReference type="AlphaFoldDB" id="A0A0H5SEK6"/>
<protein>
    <recommendedName>
        <fullName evidence="2">Non-homologous end joining protein Ku</fullName>
    </recommendedName>
</protein>
<keyword evidence="2" id="KW-0227">DNA damage</keyword>
<gene>
    <name evidence="2" type="primary">ku</name>
    <name evidence="4" type="ORF">HHT355_0263</name>
</gene>
<dbReference type="Pfam" id="PF02735">
    <property type="entry name" value="Ku"/>
    <property type="match status" value="1"/>
</dbReference>
<comment type="similarity">
    <text evidence="2">Belongs to the prokaryotic Ku family.</text>
</comment>
<name>A0A0H5SEK6_HERHM</name>
<sequence length="259" mass="29593">MGVSHKGAISLGLLYIPVGLYNTTRDNDIHFNQLCKDTRERVKYKKYCPSCNKEIKSEDIIKGYEYEPGKYVIMTDEELEKIKTKKDKTIHIIQFVNLPEIDQIYYEKNYYAIPETGAEKAFELLRTAMLSEGKVALAKTVIGTKENLLVLYPTQEGMIAKTLFYHDEILPVPKQIPKVELNEAEITMAKTLINSLTKPFDATAYKDEYQERLRNAIMQKIRGEDIVAADTGEPGNVIDLMEALQKTLDMQKNKKSDIA</sequence>
<keyword evidence="2" id="KW-0234">DNA repair</keyword>
<keyword evidence="1 2" id="KW-0238">DNA-binding</keyword>
<dbReference type="SMART" id="SM00559">
    <property type="entry name" value="Ku78"/>
    <property type="match status" value="1"/>
</dbReference>
<dbReference type="InterPro" id="IPR009187">
    <property type="entry name" value="Prok_Ku"/>
</dbReference>
<dbReference type="InterPro" id="IPR006164">
    <property type="entry name" value="DNA_bd_Ku70/Ku80"/>
</dbReference>
<comment type="function">
    <text evidence="2">With LigD forms a non-homologous end joining (NHEJ) DNA repair enzyme, which repairs dsDNA breaks with reduced fidelity. Binds linear dsDNA with 5'- and 3'- overhangs but not closed circular dsDNA nor ssDNA. Recruits and stimulates the ligase activity of LigD.</text>
</comment>
<proteinExistence type="inferred from homology"/>
<dbReference type="EMBL" id="CVTD020000008">
    <property type="protein sequence ID" value="CRZ33475.1"/>
    <property type="molecule type" value="Genomic_DNA"/>
</dbReference>
<keyword evidence="2" id="KW-0233">DNA recombination</keyword>
<dbReference type="SUPFAM" id="SSF100939">
    <property type="entry name" value="SPOC domain-like"/>
    <property type="match status" value="1"/>
</dbReference>
<dbReference type="GO" id="GO:0006310">
    <property type="term" value="P:DNA recombination"/>
    <property type="evidence" value="ECO:0007669"/>
    <property type="project" value="UniProtKB-KW"/>
</dbReference>
<evidence type="ECO:0000259" key="3">
    <source>
        <dbReference type="SMART" id="SM00559"/>
    </source>
</evidence>
<dbReference type="CDD" id="cd00789">
    <property type="entry name" value="KU_like"/>
    <property type="match status" value="1"/>
</dbReference>
<accession>A0A0H5SEK6</accession>
<dbReference type="PANTHER" id="PTHR41251:SF1">
    <property type="entry name" value="NON-HOMOLOGOUS END JOINING PROTEIN KU"/>
    <property type="match status" value="1"/>
</dbReference>
<dbReference type="Proteomes" id="UP000236497">
    <property type="component" value="Unassembled WGS sequence"/>
</dbReference>
<organism evidence="4 5">
    <name type="scientific">Herbinix hemicellulosilytica</name>
    <dbReference type="NCBI Taxonomy" id="1564487"/>
    <lineage>
        <taxon>Bacteria</taxon>
        <taxon>Bacillati</taxon>
        <taxon>Bacillota</taxon>
        <taxon>Clostridia</taxon>
        <taxon>Lachnospirales</taxon>
        <taxon>Lachnospiraceae</taxon>
        <taxon>Herbinix</taxon>
    </lineage>
</organism>
<dbReference type="PIRSF" id="PIRSF006493">
    <property type="entry name" value="Prok_Ku"/>
    <property type="match status" value="1"/>
</dbReference>
<dbReference type="PANTHER" id="PTHR41251">
    <property type="entry name" value="NON-HOMOLOGOUS END JOINING PROTEIN KU"/>
    <property type="match status" value="1"/>
</dbReference>
<keyword evidence="5" id="KW-1185">Reference proteome</keyword>
<feature type="domain" description="Ku" evidence="3">
    <location>
        <begin position="52"/>
        <end position="181"/>
    </location>
</feature>
<dbReference type="InterPro" id="IPR016194">
    <property type="entry name" value="SPOC-like_C_dom_sf"/>
</dbReference>
<evidence type="ECO:0000313" key="5">
    <source>
        <dbReference type="Proteomes" id="UP000236497"/>
    </source>
</evidence>
<dbReference type="GO" id="GO:0003690">
    <property type="term" value="F:double-stranded DNA binding"/>
    <property type="evidence" value="ECO:0007669"/>
    <property type="project" value="UniProtKB-UniRule"/>
</dbReference>
<comment type="subunit">
    <text evidence="2">Homodimer. Interacts with LigD.</text>
</comment>
<reference evidence="4 5" key="1">
    <citation type="submission" date="2015-06" db="EMBL/GenBank/DDBJ databases">
        <authorList>
            <person name="Wibberg Daniel"/>
        </authorList>
    </citation>
    <scope>NUCLEOTIDE SEQUENCE [LARGE SCALE GENOMIC DNA]</scope>
    <source>
        <strain evidence="4 5">T3/55T</strain>
    </source>
</reference>
<dbReference type="RefSeq" id="WP_103201654.1">
    <property type="nucleotide sequence ID" value="NZ_CVTD020000008.1"/>
</dbReference>
<dbReference type="HAMAP" id="MF_01875">
    <property type="entry name" value="Prokaryotic_Ku"/>
    <property type="match status" value="1"/>
</dbReference>
<dbReference type="NCBIfam" id="TIGR02772">
    <property type="entry name" value="Ku_bact"/>
    <property type="match status" value="1"/>
</dbReference>
<evidence type="ECO:0000256" key="2">
    <source>
        <dbReference type="HAMAP-Rule" id="MF_01875"/>
    </source>
</evidence>
<evidence type="ECO:0000313" key="4">
    <source>
        <dbReference type="EMBL" id="CRZ33475.1"/>
    </source>
</evidence>